<dbReference type="Proteomes" id="UP000321746">
    <property type="component" value="Unassembled WGS sequence"/>
</dbReference>
<keyword evidence="1" id="KW-0472">Membrane</keyword>
<protein>
    <submittedName>
        <fullName evidence="2">Uncharacterized protein</fullName>
    </submittedName>
</protein>
<evidence type="ECO:0000313" key="3">
    <source>
        <dbReference type="Proteomes" id="UP000321746"/>
    </source>
</evidence>
<evidence type="ECO:0000313" key="2">
    <source>
        <dbReference type="EMBL" id="GEN63840.1"/>
    </source>
</evidence>
<feature type="transmembrane region" description="Helical" evidence="1">
    <location>
        <begin position="68"/>
        <end position="86"/>
    </location>
</feature>
<name>A0A511XLL8_9PROT</name>
<organism evidence="2 3">
    <name type="scientific">Acetobacter oeni</name>
    <dbReference type="NCBI Taxonomy" id="304077"/>
    <lineage>
        <taxon>Bacteria</taxon>
        <taxon>Pseudomonadati</taxon>
        <taxon>Pseudomonadota</taxon>
        <taxon>Alphaproteobacteria</taxon>
        <taxon>Acetobacterales</taxon>
        <taxon>Acetobacteraceae</taxon>
        <taxon>Acetobacter</taxon>
    </lineage>
</organism>
<keyword evidence="1" id="KW-1133">Transmembrane helix</keyword>
<proteinExistence type="predicted"/>
<dbReference type="EMBL" id="BJYG01000026">
    <property type="protein sequence ID" value="GEN63840.1"/>
    <property type="molecule type" value="Genomic_DNA"/>
</dbReference>
<keyword evidence="1" id="KW-0812">Transmembrane</keyword>
<sequence length="108" mass="11260">MFGAIYSFVNTPCGALAVMISHSPADRVELNAFRMTGCQAGRIAPRGPPPPSPGSAAAESMTQHQYGMALYVLALPVIGSILWLCVARGCVVRYPPAPRPAEPAGHAA</sequence>
<dbReference type="AlphaFoldDB" id="A0A511XLL8"/>
<comment type="caution">
    <text evidence="2">The sequence shown here is derived from an EMBL/GenBank/DDBJ whole genome shotgun (WGS) entry which is preliminary data.</text>
</comment>
<evidence type="ECO:0000256" key="1">
    <source>
        <dbReference type="SAM" id="Phobius"/>
    </source>
</evidence>
<gene>
    <name evidence="2" type="ORF">AOE01nite_20640</name>
</gene>
<reference evidence="2 3" key="1">
    <citation type="submission" date="2019-07" db="EMBL/GenBank/DDBJ databases">
        <title>Whole genome shotgun sequence of Acetobacter oeni NBRC 105207.</title>
        <authorList>
            <person name="Hosoyama A."/>
            <person name="Uohara A."/>
            <person name="Ohji S."/>
            <person name="Ichikawa N."/>
        </authorList>
    </citation>
    <scope>NUCLEOTIDE SEQUENCE [LARGE SCALE GENOMIC DNA]</scope>
    <source>
        <strain evidence="2 3">NBRC 105207</strain>
    </source>
</reference>
<accession>A0A511XLL8</accession>
<keyword evidence="3" id="KW-1185">Reference proteome</keyword>